<organism evidence="2 3">
    <name type="scientific">Caerostris extrusa</name>
    <name type="common">Bark spider</name>
    <name type="synonym">Caerostris bankana</name>
    <dbReference type="NCBI Taxonomy" id="172846"/>
    <lineage>
        <taxon>Eukaryota</taxon>
        <taxon>Metazoa</taxon>
        <taxon>Ecdysozoa</taxon>
        <taxon>Arthropoda</taxon>
        <taxon>Chelicerata</taxon>
        <taxon>Arachnida</taxon>
        <taxon>Araneae</taxon>
        <taxon>Araneomorphae</taxon>
        <taxon>Entelegynae</taxon>
        <taxon>Araneoidea</taxon>
        <taxon>Araneidae</taxon>
        <taxon>Caerostris</taxon>
    </lineage>
</organism>
<feature type="region of interest" description="Disordered" evidence="1">
    <location>
        <begin position="61"/>
        <end position="90"/>
    </location>
</feature>
<protein>
    <recommendedName>
        <fullName evidence="4">C2H2-type domain-containing protein</fullName>
    </recommendedName>
</protein>
<evidence type="ECO:0000313" key="3">
    <source>
        <dbReference type="Proteomes" id="UP001054945"/>
    </source>
</evidence>
<dbReference type="Proteomes" id="UP001054945">
    <property type="component" value="Unassembled WGS sequence"/>
</dbReference>
<evidence type="ECO:0000313" key="2">
    <source>
        <dbReference type="EMBL" id="GIY55761.1"/>
    </source>
</evidence>
<comment type="caution">
    <text evidence="2">The sequence shown here is derived from an EMBL/GenBank/DDBJ whole genome shotgun (WGS) entry which is preliminary data.</text>
</comment>
<name>A0AAV4UDD5_CAEEX</name>
<accession>A0AAV4UDD5</accession>
<evidence type="ECO:0008006" key="4">
    <source>
        <dbReference type="Google" id="ProtNLM"/>
    </source>
</evidence>
<keyword evidence="3" id="KW-1185">Reference proteome</keyword>
<evidence type="ECO:0000256" key="1">
    <source>
        <dbReference type="SAM" id="MobiDB-lite"/>
    </source>
</evidence>
<proteinExistence type="predicted"/>
<reference evidence="2 3" key="1">
    <citation type="submission" date="2021-06" db="EMBL/GenBank/DDBJ databases">
        <title>Caerostris extrusa draft genome.</title>
        <authorList>
            <person name="Kono N."/>
            <person name="Arakawa K."/>
        </authorList>
    </citation>
    <scope>NUCLEOTIDE SEQUENCE [LARGE SCALE GENOMIC DNA]</scope>
</reference>
<sequence length="90" mass="9988">MTMGKAQVCLPPSLQAEIIMSYLQLFKVIIIGRISSHRCSICEANFSEVPDYSLLVHFPERSSPSSQHAPFSSTTHPRRSPSLLVQSQVS</sequence>
<feature type="compositionally biased region" description="Low complexity" evidence="1">
    <location>
        <begin position="62"/>
        <end position="73"/>
    </location>
</feature>
<dbReference type="AlphaFoldDB" id="A0AAV4UDD5"/>
<gene>
    <name evidence="2" type="ORF">CEXT_748651</name>
</gene>
<dbReference type="EMBL" id="BPLR01012671">
    <property type="protein sequence ID" value="GIY55761.1"/>
    <property type="molecule type" value="Genomic_DNA"/>
</dbReference>